<reference evidence="1 2" key="1">
    <citation type="submission" date="2016-10" db="EMBL/GenBank/DDBJ databases">
        <authorList>
            <person name="de Groot N.N."/>
        </authorList>
    </citation>
    <scope>NUCLEOTIDE SEQUENCE [LARGE SCALE GENOMIC DNA]</scope>
    <source>
        <strain evidence="1 2">DSM 9179</strain>
    </source>
</reference>
<accession>A0A1I0Q8R7</accession>
<keyword evidence="1" id="KW-0548">Nucleotidyltransferase</keyword>
<dbReference type="RefSeq" id="WP_242941012.1">
    <property type="nucleotide sequence ID" value="NZ_FOJI01000007.1"/>
</dbReference>
<dbReference type="STRING" id="99656.SAMN05421659_10796"/>
<dbReference type="SUPFAM" id="SSF53448">
    <property type="entry name" value="Nucleotide-diphospho-sugar transferases"/>
    <property type="match status" value="1"/>
</dbReference>
<keyword evidence="2" id="KW-1185">Reference proteome</keyword>
<dbReference type="PANTHER" id="PTHR21485:SF6">
    <property type="entry name" value="N-ACYLNEURAMINATE CYTIDYLYLTRANSFERASE-RELATED"/>
    <property type="match status" value="1"/>
</dbReference>
<dbReference type="PANTHER" id="PTHR21485">
    <property type="entry name" value="HAD SUPERFAMILY MEMBERS CMAS AND KDSC"/>
    <property type="match status" value="1"/>
</dbReference>
<organism evidence="1 2">
    <name type="scientific">[Clostridium] fimetarium</name>
    <dbReference type="NCBI Taxonomy" id="99656"/>
    <lineage>
        <taxon>Bacteria</taxon>
        <taxon>Bacillati</taxon>
        <taxon>Bacillota</taxon>
        <taxon>Clostridia</taxon>
        <taxon>Lachnospirales</taxon>
        <taxon>Lachnospiraceae</taxon>
    </lineage>
</organism>
<evidence type="ECO:0000313" key="1">
    <source>
        <dbReference type="EMBL" id="SEW23399.1"/>
    </source>
</evidence>
<sequence>MKNRFFTCKFMLADQRLQVTGKRGEFIMYNNQTFLAIIPARSGSKGIFNKNIKMMNHKPLMAHTIEACRKASIFDEIIVSTDSMDYAKIAQDYGASVPFLRPTELATDEATTIDVILHVLKEMSDLGKTFEYFMLLQPTSPLRNETHILESAKLLFEKNADSVISICKLEHPTNLNVKFHNNGYLDVPYQDKKMVRRQEISQEYRINGAIYLTNTAFFLNNNNFYSGKTYPFLMDALNSIDIDEEFQFSIAEYIIKCG</sequence>
<dbReference type="CDD" id="cd02513">
    <property type="entry name" value="CMP-NeuAc_Synthase"/>
    <property type="match status" value="1"/>
</dbReference>
<dbReference type="Pfam" id="PF02348">
    <property type="entry name" value="CTP_transf_3"/>
    <property type="match status" value="1"/>
</dbReference>
<dbReference type="InterPro" id="IPR029044">
    <property type="entry name" value="Nucleotide-diphossugar_trans"/>
</dbReference>
<name>A0A1I0Q8R7_9FIRM</name>
<protein>
    <submittedName>
        <fullName evidence="1">N-acylneuraminate cytidylyltransferase/CMP-N,N'-diacetyllegionaminic acid synthase</fullName>
    </submittedName>
</protein>
<dbReference type="AlphaFoldDB" id="A0A1I0Q8R7"/>
<dbReference type="InterPro" id="IPR050793">
    <property type="entry name" value="CMP-NeuNAc_synthase"/>
</dbReference>
<dbReference type="GO" id="GO:0008781">
    <property type="term" value="F:N-acylneuraminate cytidylyltransferase activity"/>
    <property type="evidence" value="ECO:0007669"/>
    <property type="project" value="TreeGrafter"/>
</dbReference>
<dbReference type="Proteomes" id="UP000199701">
    <property type="component" value="Unassembled WGS sequence"/>
</dbReference>
<dbReference type="Gene3D" id="3.90.550.10">
    <property type="entry name" value="Spore Coat Polysaccharide Biosynthesis Protein SpsA, Chain A"/>
    <property type="match status" value="1"/>
</dbReference>
<keyword evidence="1" id="KW-0808">Transferase</keyword>
<dbReference type="EMBL" id="FOJI01000007">
    <property type="protein sequence ID" value="SEW23399.1"/>
    <property type="molecule type" value="Genomic_DNA"/>
</dbReference>
<proteinExistence type="predicted"/>
<evidence type="ECO:0000313" key="2">
    <source>
        <dbReference type="Proteomes" id="UP000199701"/>
    </source>
</evidence>
<dbReference type="InterPro" id="IPR003329">
    <property type="entry name" value="Cytidylyl_trans"/>
</dbReference>
<gene>
    <name evidence="1" type="ORF">SAMN05421659_10796</name>
</gene>